<evidence type="ECO:0000259" key="1">
    <source>
        <dbReference type="Pfam" id="PF25109"/>
    </source>
</evidence>
<dbReference type="EMBL" id="LT796768">
    <property type="protein sequence ID" value="SKB09361.1"/>
    <property type="molecule type" value="Genomic_DNA"/>
</dbReference>
<protein>
    <recommendedName>
        <fullName evidence="1">Polynucleotide kinase PNKP phosphatase domain-containing protein</fullName>
    </recommendedName>
</protein>
<dbReference type="SUPFAM" id="SSF56784">
    <property type="entry name" value="HAD-like"/>
    <property type="match status" value="1"/>
</dbReference>
<dbReference type="InterPro" id="IPR036412">
    <property type="entry name" value="HAD-like_sf"/>
</dbReference>
<dbReference type="Proteomes" id="UP000191040">
    <property type="component" value="Chromosome I"/>
</dbReference>
<dbReference type="AlphaFoldDB" id="A0A1T4Z6Y4"/>
<dbReference type="Pfam" id="PF25109">
    <property type="entry name" value="HAD_PNKP"/>
    <property type="match status" value="1"/>
</dbReference>
<keyword evidence="3" id="KW-1185">Reference proteome</keyword>
<evidence type="ECO:0000313" key="2">
    <source>
        <dbReference type="EMBL" id="SKB09361.1"/>
    </source>
</evidence>
<evidence type="ECO:0000313" key="3">
    <source>
        <dbReference type="Proteomes" id="UP000191040"/>
    </source>
</evidence>
<dbReference type="RefSeq" id="WP_078700583.1">
    <property type="nucleotide sequence ID" value="NZ_LT796768.1"/>
</dbReference>
<proteinExistence type="predicted"/>
<dbReference type="Gene3D" id="3.40.50.1000">
    <property type="entry name" value="HAD superfamily/HAD-like"/>
    <property type="match status" value="1"/>
</dbReference>
<gene>
    <name evidence="2" type="ORF">SAMN06295964_2639</name>
</gene>
<dbReference type="InterPro" id="IPR023214">
    <property type="entry name" value="HAD_sf"/>
</dbReference>
<name>A0A1T4Z6Y4_9ACTN</name>
<dbReference type="InterPro" id="IPR056782">
    <property type="entry name" value="HAD_PNKP"/>
</dbReference>
<sequence length="148" mass="16031">MARDTALFDLDGTLCDTSSIDHLVTGDDPDYRAFHAASAGCPPRTDVLAALEDARSRGLAIALWTGREFVWRDLTLDWLVLHGIAHDGLYMRWAADYRPATVVKTALLGDIEDDGLRIVEAWEDDAAVVTLLRDAGVPTVHEVGGAAS</sequence>
<dbReference type="OrthoDB" id="7592866at2"/>
<feature type="domain" description="Polynucleotide kinase PNKP phosphatase" evidence="1">
    <location>
        <begin position="5"/>
        <end position="140"/>
    </location>
</feature>
<reference evidence="3" key="1">
    <citation type="submission" date="2017-02" db="EMBL/GenBank/DDBJ databases">
        <authorList>
            <person name="Varghese N."/>
            <person name="Submissions S."/>
        </authorList>
    </citation>
    <scope>NUCLEOTIDE SEQUENCE [LARGE SCALE GENOMIC DNA]</scope>
    <source>
        <strain evidence="3">9H-4</strain>
    </source>
</reference>
<organism evidence="2 3">
    <name type="scientific">Aeromicrobium choanae</name>
    <dbReference type="NCBI Taxonomy" id="1736691"/>
    <lineage>
        <taxon>Bacteria</taxon>
        <taxon>Bacillati</taxon>
        <taxon>Actinomycetota</taxon>
        <taxon>Actinomycetes</taxon>
        <taxon>Propionibacteriales</taxon>
        <taxon>Nocardioidaceae</taxon>
        <taxon>Aeromicrobium</taxon>
    </lineage>
</organism>
<dbReference type="STRING" id="1736691.SAMN06295964_2639"/>
<accession>A0A1T4Z6Y4</accession>